<reference evidence="10 11" key="1">
    <citation type="submission" date="2018-04" db="EMBL/GenBank/DDBJ databases">
        <title>Genomic Encyclopedia of Archaeal and Bacterial Type Strains, Phase II (KMG-II): from individual species to whole genera.</title>
        <authorList>
            <person name="Goeker M."/>
        </authorList>
    </citation>
    <scope>NUCLEOTIDE SEQUENCE [LARGE SCALE GENOMIC DNA]</scope>
    <source>
        <strain evidence="10 11">DSM 26809</strain>
    </source>
</reference>
<dbReference type="Gene3D" id="1.10.287.130">
    <property type="match status" value="1"/>
</dbReference>
<keyword evidence="8" id="KW-0472">Membrane</keyword>
<dbReference type="Proteomes" id="UP000244168">
    <property type="component" value="Unassembled WGS sequence"/>
</dbReference>
<gene>
    <name evidence="10" type="ORF">C8P68_101923</name>
</gene>
<dbReference type="SUPFAM" id="SSF47384">
    <property type="entry name" value="Homodimeric domain of signal transducing histidine kinase"/>
    <property type="match status" value="1"/>
</dbReference>
<evidence type="ECO:0000256" key="2">
    <source>
        <dbReference type="ARBA" id="ARBA00012438"/>
    </source>
</evidence>
<evidence type="ECO:0000256" key="3">
    <source>
        <dbReference type="ARBA" id="ARBA00022553"/>
    </source>
</evidence>
<dbReference type="RefSeq" id="WP_107827057.1">
    <property type="nucleotide sequence ID" value="NZ_CP160205.1"/>
</dbReference>
<dbReference type="SUPFAM" id="SSF55874">
    <property type="entry name" value="ATPase domain of HSP90 chaperone/DNA topoisomerase II/histidine kinase"/>
    <property type="match status" value="1"/>
</dbReference>
<evidence type="ECO:0000256" key="6">
    <source>
        <dbReference type="ARBA" id="ARBA00022777"/>
    </source>
</evidence>
<evidence type="ECO:0000256" key="7">
    <source>
        <dbReference type="ARBA" id="ARBA00022989"/>
    </source>
</evidence>
<dbReference type="SMART" id="SM00388">
    <property type="entry name" value="HisKA"/>
    <property type="match status" value="1"/>
</dbReference>
<evidence type="ECO:0000259" key="9">
    <source>
        <dbReference type="PROSITE" id="PS50109"/>
    </source>
</evidence>
<sequence length="418" mass="48199">MKLLDRYNRVSLLATISMIVIAGIVYYFTISLILTNQVDKDLLVEENEIFDYVGLNHRLPQVFKSDDLKIRFTAIPDSTIVRRIADSHFYDDQEHEDEAARMLTSSVRVGAQLYRINITESKVETDDLIRMIFLITLGLIFVLLVVLLLINRTLMRKLWEPFYETLKQIKLFNVADRNGICQVDTRIDEFQDLNREVTAMSQRVLHDYQSLKSFTENASHELMTPLAVIISKLETLMQDNDITERQGALIGEAYQTVDRLKKLNRSMLLLSRIENKLMHDAEDIDLQDTVRKKIIEFQELLADKHIVIREELEPHHIKLNRDLLNIMLNNLLGNAIQHNRPGGRIVVQLTGQQLSFCNTGTAVSLNQQTIFQRFHKSPESEGTGLGLTLVKQICDNYGFALSYAFNDQLHCFTVVFVN</sequence>
<protein>
    <recommendedName>
        <fullName evidence="2">histidine kinase</fullName>
        <ecNumber evidence="2">2.7.13.3</ecNumber>
    </recommendedName>
</protein>
<dbReference type="Gene3D" id="3.30.565.10">
    <property type="entry name" value="Histidine kinase-like ATPase, C-terminal domain"/>
    <property type="match status" value="1"/>
</dbReference>
<keyword evidence="3" id="KW-0597">Phosphoprotein</keyword>
<feature type="transmembrane region" description="Helical" evidence="8">
    <location>
        <begin position="128"/>
        <end position="150"/>
    </location>
</feature>
<proteinExistence type="predicted"/>
<dbReference type="CDD" id="cd00082">
    <property type="entry name" value="HisKA"/>
    <property type="match status" value="1"/>
</dbReference>
<evidence type="ECO:0000313" key="11">
    <source>
        <dbReference type="Proteomes" id="UP000244168"/>
    </source>
</evidence>
<dbReference type="InterPro" id="IPR050428">
    <property type="entry name" value="TCS_sensor_his_kinase"/>
</dbReference>
<dbReference type="InterPro" id="IPR003594">
    <property type="entry name" value="HATPase_dom"/>
</dbReference>
<evidence type="ECO:0000313" key="10">
    <source>
        <dbReference type="EMBL" id="PTR01685.1"/>
    </source>
</evidence>
<dbReference type="EC" id="2.7.13.3" evidence="2"/>
<name>A0A2T5JGX7_9SPHI</name>
<keyword evidence="5 8" id="KW-0812">Transmembrane</keyword>
<organism evidence="10 11">
    <name type="scientific">Mucilaginibacter yixingensis</name>
    <dbReference type="NCBI Taxonomy" id="1295612"/>
    <lineage>
        <taxon>Bacteria</taxon>
        <taxon>Pseudomonadati</taxon>
        <taxon>Bacteroidota</taxon>
        <taxon>Sphingobacteriia</taxon>
        <taxon>Sphingobacteriales</taxon>
        <taxon>Sphingobacteriaceae</taxon>
        <taxon>Mucilaginibacter</taxon>
    </lineage>
</organism>
<dbReference type="AlphaFoldDB" id="A0A2T5JGX7"/>
<feature type="domain" description="Histidine kinase" evidence="9">
    <location>
        <begin position="217"/>
        <end position="418"/>
    </location>
</feature>
<dbReference type="GO" id="GO:0000155">
    <property type="term" value="F:phosphorelay sensor kinase activity"/>
    <property type="evidence" value="ECO:0007669"/>
    <property type="project" value="InterPro"/>
</dbReference>
<dbReference type="InterPro" id="IPR003661">
    <property type="entry name" value="HisK_dim/P_dom"/>
</dbReference>
<dbReference type="PROSITE" id="PS50109">
    <property type="entry name" value="HIS_KIN"/>
    <property type="match status" value="1"/>
</dbReference>
<dbReference type="Pfam" id="PF00512">
    <property type="entry name" value="HisKA"/>
    <property type="match status" value="1"/>
</dbReference>
<keyword evidence="7 8" id="KW-1133">Transmembrane helix</keyword>
<keyword evidence="11" id="KW-1185">Reference proteome</keyword>
<dbReference type="PANTHER" id="PTHR45436">
    <property type="entry name" value="SENSOR HISTIDINE KINASE YKOH"/>
    <property type="match status" value="1"/>
</dbReference>
<evidence type="ECO:0000256" key="8">
    <source>
        <dbReference type="SAM" id="Phobius"/>
    </source>
</evidence>
<keyword evidence="6 10" id="KW-0418">Kinase</keyword>
<comment type="caution">
    <text evidence="10">The sequence shown here is derived from an EMBL/GenBank/DDBJ whole genome shotgun (WGS) entry which is preliminary data.</text>
</comment>
<evidence type="ECO:0000256" key="1">
    <source>
        <dbReference type="ARBA" id="ARBA00000085"/>
    </source>
</evidence>
<dbReference type="Pfam" id="PF02518">
    <property type="entry name" value="HATPase_c"/>
    <property type="match status" value="1"/>
</dbReference>
<dbReference type="SMART" id="SM00387">
    <property type="entry name" value="HATPase_c"/>
    <property type="match status" value="1"/>
</dbReference>
<accession>A0A2T5JGX7</accession>
<dbReference type="InterPro" id="IPR005467">
    <property type="entry name" value="His_kinase_dom"/>
</dbReference>
<evidence type="ECO:0000256" key="4">
    <source>
        <dbReference type="ARBA" id="ARBA00022679"/>
    </source>
</evidence>
<dbReference type="PANTHER" id="PTHR45436:SF5">
    <property type="entry name" value="SENSOR HISTIDINE KINASE TRCS"/>
    <property type="match status" value="1"/>
</dbReference>
<dbReference type="GO" id="GO:0005886">
    <property type="term" value="C:plasma membrane"/>
    <property type="evidence" value="ECO:0007669"/>
    <property type="project" value="TreeGrafter"/>
</dbReference>
<dbReference type="OrthoDB" id="1522504at2"/>
<dbReference type="InterPro" id="IPR036890">
    <property type="entry name" value="HATPase_C_sf"/>
</dbReference>
<evidence type="ECO:0000256" key="5">
    <source>
        <dbReference type="ARBA" id="ARBA00022692"/>
    </source>
</evidence>
<dbReference type="EMBL" id="QAOQ01000001">
    <property type="protein sequence ID" value="PTR01685.1"/>
    <property type="molecule type" value="Genomic_DNA"/>
</dbReference>
<feature type="transmembrane region" description="Helical" evidence="8">
    <location>
        <begin position="12"/>
        <end position="34"/>
    </location>
</feature>
<dbReference type="InterPro" id="IPR036097">
    <property type="entry name" value="HisK_dim/P_sf"/>
</dbReference>
<keyword evidence="4" id="KW-0808">Transferase</keyword>
<comment type="catalytic activity">
    <reaction evidence="1">
        <text>ATP + protein L-histidine = ADP + protein N-phospho-L-histidine.</text>
        <dbReference type="EC" id="2.7.13.3"/>
    </reaction>
</comment>